<name>W4F3F2_9BACL</name>
<evidence type="ECO:0000313" key="3">
    <source>
        <dbReference type="Proteomes" id="UP000019062"/>
    </source>
</evidence>
<keyword evidence="1" id="KW-0812">Transmembrane</keyword>
<feature type="transmembrane region" description="Helical" evidence="1">
    <location>
        <begin position="46"/>
        <end position="65"/>
    </location>
</feature>
<evidence type="ECO:0000256" key="1">
    <source>
        <dbReference type="SAM" id="Phobius"/>
    </source>
</evidence>
<sequence>MQYLIFLKGVSELKERVLPIASIILLITAVYFYIKARQYAFIDNLGRFITISIVLLMGLGIYYILQRQGNQYAPISSRLGISSIIFVLILLISFEFYKPTYTLAEAEVKIADYYSVKVMTEETGKTIYNTDSFALHTDCYLIIGKDGEKENRYLFYPYSGEMTKIESEQER</sequence>
<dbReference type="AlphaFoldDB" id="W4F3F2"/>
<feature type="transmembrane region" description="Helical" evidence="1">
    <location>
        <begin position="17"/>
        <end position="34"/>
    </location>
</feature>
<reference evidence="2 3" key="1">
    <citation type="journal article" date="2014" name="BMC Genomics">
        <title>Genomic comparison of sporeforming bacilli isolated from milk.</title>
        <authorList>
            <person name="Moreno Switt A.I."/>
            <person name="Andrus A.D."/>
            <person name="Ranieri M.L."/>
            <person name="Orsi R.H."/>
            <person name="Ivy R."/>
            <person name="den Bakker H.C."/>
            <person name="Martin N.H."/>
            <person name="Wiedmann M."/>
            <person name="Boor K.J."/>
        </authorList>
    </citation>
    <scope>NUCLEOTIDE SEQUENCE [LARGE SCALE GENOMIC DNA]</scope>
    <source>
        <strain evidence="2 3">FSL R5-213</strain>
    </source>
</reference>
<protein>
    <submittedName>
        <fullName evidence="2">Uncharacterized protein</fullName>
    </submittedName>
</protein>
<accession>W4F3F2</accession>
<keyword evidence="3" id="KW-1185">Reference proteome</keyword>
<dbReference type="RefSeq" id="WP_051448638.1">
    <property type="nucleotide sequence ID" value="NZ_ASQA01000013.1"/>
</dbReference>
<dbReference type="Proteomes" id="UP000019062">
    <property type="component" value="Unassembled WGS sequence"/>
</dbReference>
<evidence type="ECO:0000313" key="2">
    <source>
        <dbReference type="EMBL" id="ETT86566.1"/>
    </source>
</evidence>
<keyword evidence="1" id="KW-0472">Membrane</keyword>
<proteinExistence type="predicted"/>
<comment type="caution">
    <text evidence="2">The sequence shown here is derived from an EMBL/GenBank/DDBJ whole genome shotgun (WGS) entry which is preliminary data.</text>
</comment>
<keyword evidence="1" id="KW-1133">Transmembrane helix</keyword>
<gene>
    <name evidence="2" type="ORF">C176_07627</name>
</gene>
<feature type="transmembrane region" description="Helical" evidence="1">
    <location>
        <begin position="77"/>
        <end position="97"/>
    </location>
</feature>
<dbReference type="EMBL" id="ASQA01000013">
    <property type="protein sequence ID" value="ETT86566.1"/>
    <property type="molecule type" value="Genomic_DNA"/>
</dbReference>
<organism evidence="2 3">
    <name type="scientific">Viridibacillus arenosi FSL R5-213</name>
    <dbReference type="NCBI Taxonomy" id="1227360"/>
    <lineage>
        <taxon>Bacteria</taxon>
        <taxon>Bacillati</taxon>
        <taxon>Bacillota</taxon>
        <taxon>Bacilli</taxon>
        <taxon>Bacillales</taxon>
        <taxon>Caryophanaceae</taxon>
        <taxon>Viridibacillus</taxon>
    </lineage>
</organism>